<feature type="binding site" evidence="7">
    <location>
        <begin position="118"/>
        <end position="124"/>
    </location>
    <ligand>
        <name>ATP</name>
        <dbReference type="ChEBI" id="CHEBI:30616"/>
    </ligand>
</feature>
<reference evidence="12 13" key="1">
    <citation type="submission" date="2023-04" db="EMBL/GenBank/DDBJ databases">
        <title>Marinoamorphus aggregata gen. nov., sp. Nov., isolate from tissue of brittle star Ophioplocus japonicus.</title>
        <authorList>
            <person name="Kawano K."/>
            <person name="Sawayama S."/>
            <person name="Nakagawa S."/>
        </authorList>
    </citation>
    <scope>NUCLEOTIDE SEQUENCE [LARGE SCALE GENOMIC DNA]</scope>
    <source>
        <strain evidence="12 13">NKW23</strain>
    </source>
</reference>
<protein>
    <recommendedName>
        <fullName evidence="7">UDP-N-acetylmuramoyl-L-alanyl-D-glutamate--2,6-diaminopimelate ligase</fullName>
        <ecNumber evidence="7">6.3.2.13</ecNumber>
    </recommendedName>
    <alternativeName>
        <fullName evidence="7">Meso-A2pm-adding enzyme</fullName>
    </alternativeName>
    <alternativeName>
        <fullName evidence="7">Meso-diaminopimelate-adding enzyme</fullName>
    </alternativeName>
    <alternativeName>
        <fullName evidence="7">UDP-MurNAc-L-Ala-D-Glu:meso-diaminopimelate ligase</fullName>
    </alternativeName>
    <alternativeName>
        <fullName evidence="7">UDP-MurNAc-tripeptide synthetase</fullName>
    </alternativeName>
    <alternativeName>
        <fullName evidence="7">UDP-N-acetylmuramyl-tripeptide synthetase</fullName>
    </alternativeName>
</protein>
<feature type="binding site" evidence="7">
    <location>
        <position position="189"/>
    </location>
    <ligand>
        <name>UDP-N-acetyl-alpha-D-muramoyl-L-alanyl-D-glutamate</name>
        <dbReference type="ChEBI" id="CHEBI:83900"/>
    </ligand>
</feature>
<feature type="modified residue" description="N6-carboxylysine" evidence="7">
    <location>
        <position position="229"/>
    </location>
</feature>
<dbReference type="HAMAP" id="MF_00208">
    <property type="entry name" value="MurE"/>
    <property type="match status" value="1"/>
</dbReference>
<keyword evidence="13" id="KW-1185">Reference proteome</keyword>
<evidence type="ECO:0000259" key="9">
    <source>
        <dbReference type="Pfam" id="PF01225"/>
    </source>
</evidence>
<feature type="binding site" evidence="7">
    <location>
        <position position="465"/>
    </location>
    <ligand>
        <name>meso-2,6-diaminopimelate</name>
        <dbReference type="ChEBI" id="CHEBI:57791"/>
    </ligand>
</feature>
<keyword evidence="7" id="KW-0547">Nucleotide-binding</keyword>
<name>A0ABQ6LG88_9RHOB</name>
<evidence type="ECO:0000256" key="8">
    <source>
        <dbReference type="RuleBase" id="RU004135"/>
    </source>
</evidence>
<dbReference type="GO" id="GO:0016874">
    <property type="term" value="F:ligase activity"/>
    <property type="evidence" value="ECO:0007669"/>
    <property type="project" value="UniProtKB-KW"/>
</dbReference>
<comment type="function">
    <text evidence="7">Catalyzes the addition of meso-diaminopimelic acid to the nucleotide precursor UDP-N-acetylmuramoyl-L-alanyl-D-glutamate (UMAG) in the biosynthesis of bacterial cell-wall peptidoglycan.</text>
</comment>
<dbReference type="EMBL" id="BSYI01000009">
    <property type="protein sequence ID" value="GMG82339.1"/>
    <property type="molecule type" value="Genomic_DNA"/>
</dbReference>
<keyword evidence="7" id="KW-0963">Cytoplasm</keyword>
<dbReference type="NCBIfam" id="NF001126">
    <property type="entry name" value="PRK00139.1-4"/>
    <property type="match status" value="1"/>
</dbReference>
<evidence type="ECO:0000313" key="12">
    <source>
        <dbReference type="EMBL" id="GMG82339.1"/>
    </source>
</evidence>
<comment type="subcellular location">
    <subcellularLocation>
        <location evidence="7 8">Cytoplasm</location>
    </subcellularLocation>
</comment>
<feature type="binding site" evidence="7">
    <location>
        <position position="197"/>
    </location>
    <ligand>
        <name>UDP-N-acetyl-alpha-D-muramoyl-L-alanyl-D-glutamate</name>
        <dbReference type="ChEBI" id="CHEBI:83900"/>
    </ligand>
</feature>
<comment type="similarity">
    <text evidence="1 7">Belongs to the MurCDEF family. MurE subfamily.</text>
</comment>
<feature type="binding site" evidence="7">
    <location>
        <position position="33"/>
    </location>
    <ligand>
        <name>UDP-N-acetyl-alpha-D-muramoyl-L-alanyl-D-glutamate</name>
        <dbReference type="ChEBI" id="CHEBI:83900"/>
    </ligand>
</feature>
<feature type="binding site" evidence="7">
    <location>
        <position position="469"/>
    </location>
    <ligand>
        <name>meso-2,6-diaminopimelate</name>
        <dbReference type="ChEBI" id="CHEBI:57791"/>
    </ligand>
</feature>
<feature type="binding site" evidence="7">
    <location>
        <begin position="162"/>
        <end position="163"/>
    </location>
    <ligand>
        <name>UDP-N-acetyl-alpha-D-muramoyl-L-alanyl-D-glutamate</name>
        <dbReference type="ChEBI" id="CHEBI:83900"/>
    </ligand>
</feature>
<organism evidence="12 13">
    <name type="scientific">Paralimibaculum aggregatum</name>
    <dbReference type="NCBI Taxonomy" id="3036245"/>
    <lineage>
        <taxon>Bacteria</taxon>
        <taxon>Pseudomonadati</taxon>
        <taxon>Pseudomonadota</taxon>
        <taxon>Alphaproteobacteria</taxon>
        <taxon>Rhodobacterales</taxon>
        <taxon>Paracoccaceae</taxon>
        <taxon>Paralimibaculum</taxon>
    </lineage>
</organism>
<proteinExistence type="inferred from homology"/>
<feature type="binding site" evidence="7">
    <location>
        <position position="392"/>
    </location>
    <ligand>
        <name>meso-2,6-diaminopimelate</name>
        <dbReference type="ChEBI" id="CHEBI:57791"/>
    </ligand>
</feature>
<feature type="domain" description="Mur ligase N-terminal catalytic" evidence="9">
    <location>
        <begin position="26"/>
        <end position="105"/>
    </location>
</feature>
<dbReference type="Gene3D" id="3.40.1390.10">
    <property type="entry name" value="MurE/MurF, N-terminal domain"/>
    <property type="match status" value="1"/>
</dbReference>
<evidence type="ECO:0000256" key="2">
    <source>
        <dbReference type="ARBA" id="ARBA00022618"/>
    </source>
</evidence>
<accession>A0ABQ6LG88</accession>
<dbReference type="NCBIfam" id="NF001124">
    <property type="entry name" value="PRK00139.1-2"/>
    <property type="match status" value="1"/>
</dbReference>
<dbReference type="SUPFAM" id="SSF63418">
    <property type="entry name" value="MurE/MurF N-terminal domain"/>
    <property type="match status" value="1"/>
</dbReference>
<keyword evidence="7" id="KW-0460">Magnesium</keyword>
<comment type="caution">
    <text evidence="12">The sequence shown here is derived from an EMBL/GenBank/DDBJ whole genome shotgun (WGS) entry which is preliminary data.</text>
</comment>
<evidence type="ECO:0000256" key="5">
    <source>
        <dbReference type="ARBA" id="ARBA00023306"/>
    </source>
</evidence>
<dbReference type="Proteomes" id="UP001239909">
    <property type="component" value="Unassembled WGS sequence"/>
</dbReference>
<evidence type="ECO:0000313" key="13">
    <source>
        <dbReference type="Proteomes" id="UP001239909"/>
    </source>
</evidence>
<comment type="cofactor">
    <cofactor evidence="7">
        <name>Mg(2+)</name>
        <dbReference type="ChEBI" id="CHEBI:18420"/>
    </cofactor>
</comment>
<comment type="caution">
    <text evidence="7">Lacks conserved residue(s) required for the propagation of feature annotation.</text>
</comment>
<gene>
    <name evidence="7" type="primary">murE</name>
    <name evidence="12" type="ORF">LNKW23_15520</name>
</gene>
<evidence type="ECO:0000256" key="6">
    <source>
        <dbReference type="ARBA" id="ARBA00023316"/>
    </source>
</evidence>
<dbReference type="InterPro" id="IPR013221">
    <property type="entry name" value="Mur_ligase_cen"/>
</dbReference>
<dbReference type="SUPFAM" id="SSF53244">
    <property type="entry name" value="MurD-like peptide ligases, peptide-binding domain"/>
    <property type="match status" value="1"/>
</dbReference>
<dbReference type="InterPro" id="IPR036615">
    <property type="entry name" value="Mur_ligase_C_dom_sf"/>
</dbReference>
<evidence type="ECO:0000256" key="3">
    <source>
        <dbReference type="ARBA" id="ARBA00022960"/>
    </source>
</evidence>
<dbReference type="Gene3D" id="3.40.1190.10">
    <property type="entry name" value="Mur-like, catalytic domain"/>
    <property type="match status" value="1"/>
</dbReference>
<feature type="short sequence motif" description="Meso-diaminopimelate recognition motif" evidence="7">
    <location>
        <begin position="416"/>
        <end position="419"/>
    </location>
</feature>
<dbReference type="EC" id="6.3.2.13" evidence="7"/>
<dbReference type="PANTHER" id="PTHR23135:SF4">
    <property type="entry name" value="UDP-N-ACETYLMURAMOYL-L-ALANYL-D-GLUTAMATE--2,6-DIAMINOPIMELATE LIGASE MURE HOMOLOG, CHLOROPLASTIC"/>
    <property type="match status" value="1"/>
</dbReference>
<feature type="binding site" evidence="7">
    <location>
        <position position="195"/>
    </location>
    <ligand>
        <name>UDP-N-acetyl-alpha-D-muramoyl-L-alanyl-D-glutamate</name>
        <dbReference type="ChEBI" id="CHEBI:83900"/>
    </ligand>
</feature>
<comment type="catalytic activity">
    <reaction evidence="7">
        <text>UDP-N-acetyl-alpha-D-muramoyl-L-alanyl-D-glutamate + meso-2,6-diaminopimelate + ATP = UDP-N-acetyl-alpha-D-muramoyl-L-alanyl-gamma-D-glutamyl-meso-2,6-diaminopimelate + ADP + phosphate + H(+)</text>
        <dbReference type="Rhea" id="RHEA:23676"/>
        <dbReference type="ChEBI" id="CHEBI:15378"/>
        <dbReference type="ChEBI" id="CHEBI:30616"/>
        <dbReference type="ChEBI" id="CHEBI:43474"/>
        <dbReference type="ChEBI" id="CHEBI:57791"/>
        <dbReference type="ChEBI" id="CHEBI:83900"/>
        <dbReference type="ChEBI" id="CHEBI:83905"/>
        <dbReference type="ChEBI" id="CHEBI:456216"/>
        <dbReference type="EC" id="6.3.2.13"/>
    </reaction>
</comment>
<dbReference type="NCBIfam" id="TIGR01085">
    <property type="entry name" value="murE"/>
    <property type="match status" value="1"/>
</dbReference>
<keyword evidence="7" id="KW-0067">ATP-binding</keyword>
<dbReference type="InterPro" id="IPR000713">
    <property type="entry name" value="Mur_ligase_N"/>
</dbReference>
<dbReference type="InterPro" id="IPR036565">
    <property type="entry name" value="Mur-like_cat_sf"/>
</dbReference>
<keyword evidence="4 7" id="KW-0573">Peptidoglycan synthesis</keyword>
<dbReference type="InterPro" id="IPR035911">
    <property type="entry name" value="MurE/MurF_N"/>
</dbReference>
<dbReference type="RefSeq" id="WP_285671115.1">
    <property type="nucleotide sequence ID" value="NZ_BSYI01000009.1"/>
</dbReference>
<keyword evidence="7 12" id="KW-0436">Ligase</keyword>
<dbReference type="InterPro" id="IPR005761">
    <property type="entry name" value="UDP-N-AcMur-Glu-dNH2Pim_ligase"/>
</dbReference>
<dbReference type="Pfam" id="PF02875">
    <property type="entry name" value="Mur_ligase_C"/>
    <property type="match status" value="1"/>
</dbReference>
<sequence length="513" mass="52890">MSRALTLAGLGLAGLPRRGPEAEPRISGLAIDSRAVREGDLFFALPGTVVDGARFAQYAVRQGAAAVVATPTGAEILRADLGGLPVPVVITDSPRAALAHAAAAFWPRQPEVMVAVTGTNGKTSVAAFLRQIWAHAGHRAAAFGTTGVEGAGRELAGAIAHTTPEPLTLHRLLDRLAEAGITHAAMEASSHGLVQHRTDGVRLAAGALTNIQRDHMDYHPTHEDYVAAKLRLFAEVLPEGAAAVVAAAEPHGREVRALAEARGLLFVGVGEGGALSVSERSFHGEGQRLTLGWMGERVPVSLDLVGPFQGDNAALAAGLALATGTPPEAVFAALPRLTGVRGRMERVARRANGAQIFVDYAHTPDALATALAALRPHCAGRLIVVAGAGGDRDRGKRPLMGRAMDVGADHAIVTDDNPRSEDPAAIRAEVMAGCPEGEEIGDRTEAILAGVDALKGAGDCLLIAGKGHEQGQEIGGQLLPFDDASQARAAVAALDGGLGEDGWDLDEETEGGP</sequence>
<dbReference type="PANTHER" id="PTHR23135">
    <property type="entry name" value="MUR LIGASE FAMILY MEMBER"/>
    <property type="match status" value="1"/>
</dbReference>
<keyword evidence="2 7" id="KW-0132">Cell division</keyword>
<evidence type="ECO:0000256" key="4">
    <source>
        <dbReference type="ARBA" id="ARBA00022984"/>
    </source>
</evidence>
<feature type="domain" description="Mur ligase C-terminal" evidence="10">
    <location>
        <begin position="342"/>
        <end position="467"/>
    </location>
</feature>
<evidence type="ECO:0000259" key="11">
    <source>
        <dbReference type="Pfam" id="PF08245"/>
    </source>
</evidence>
<dbReference type="InterPro" id="IPR004101">
    <property type="entry name" value="Mur_ligase_C"/>
</dbReference>
<dbReference type="Gene3D" id="3.90.190.20">
    <property type="entry name" value="Mur ligase, C-terminal domain"/>
    <property type="match status" value="1"/>
</dbReference>
<keyword evidence="6 7" id="KW-0961">Cell wall biogenesis/degradation</keyword>
<keyword evidence="3 7" id="KW-0133">Cell shape</keyword>
<dbReference type="Pfam" id="PF08245">
    <property type="entry name" value="Mur_ligase_M"/>
    <property type="match status" value="1"/>
</dbReference>
<evidence type="ECO:0000256" key="7">
    <source>
        <dbReference type="HAMAP-Rule" id="MF_00208"/>
    </source>
</evidence>
<feature type="binding site" evidence="7">
    <location>
        <begin position="416"/>
        <end position="419"/>
    </location>
    <ligand>
        <name>meso-2,6-diaminopimelate</name>
        <dbReference type="ChEBI" id="CHEBI:57791"/>
    </ligand>
</feature>
<keyword evidence="5 7" id="KW-0131">Cell cycle</keyword>
<comment type="PTM">
    <text evidence="7">Carboxylation is probably crucial for Mg(2+) binding and, consequently, for the gamma-phosphate positioning of ATP.</text>
</comment>
<feature type="domain" description="Mur ligase central" evidence="11">
    <location>
        <begin position="116"/>
        <end position="319"/>
    </location>
</feature>
<evidence type="ECO:0000259" key="10">
    <source>
        <dbReference type="Pfam" id="PF02875"/>
    </source>
</evidence>
<evidence type="ECO:0000256" key="1">
    <source>
        <dbReference type="ARBA" id="ARBA00005898"/>
    </source>
</evidence>
<dbReference type="Pfam" id="PF01225">
    <property type="entry name" value="Mur_ligase"/>
    <property type="match status" value="1"/>
</dbReference>
<comment type="pathway">
    <text evidence="7 8">Cell wall biogenesis; peptidoglycan biosynthesis.</text>
</comment>
<dbReference type="SUPFAM" id="SSF53623">
    <property type="entry name" value="MurD-like peptide ligases, catalytic domain"/>
    <property type="match status" value="1"/>
</dbReference>